<evidence type="ECO:0000256" key="3">
    <source>
        <dbReference type="ARBA" id="ARBA00022989"/>
    </source>
</evidence>
<protein>
    <recommendedName>
        <fullName evidence="6">3-oxo-5-alpha-steroid 4-dehydrogenase C-terminal domain-containing protein</fullName>
    </recommendedName>
</protein>
<dbReference type="Gene3D" id="1.20.120.1630">
    <property type="match status" value="1"/>
</dbReference>
<feature type="transmembrane region" description="Helical" evidence="5">
    <location>
        <begin position="200"/>
        <end position="226"/>
    </location>
</feature>
<feature type="transmembrane region" description="Helical" evidence="5">
    <location>
        <begin position="49"/>
        <end position="67"/>
    </location>
</feature>
<dbReference type="PANTHER" id="PTHR10556:SF35">
    <property type="entry name" value="3-OXO-5-ALPHA-STEROID 4-DEHYDROGENASE FAMILY PROTEIN"/>
    <property type="match status" value="1"/>
</dbReference>
<dbReference type="InterPro" id="IPR001104">
    <property type="entry name" value="3-oxo-5_a-steroid_4-DH_C"/>
</dbReference>
<gene>
    <name evidence="7" type="ORF">LPTSP3_g23510</name>
</gene>
<evidence type="ECO:0000256" key="4">
    <source>
        <dbReference type="ARBA" id="ARBA00023136"/>
    </source>
</evidence>
<evidence type="ECO:0000256" key="5">
    <source>
        <dbReference type="SAM" id="Phobius"/>
    </source>
</evidence>
<evidence type="ECO:0000313" key="7">
    <source>
        <dbReference type="EMBL" id="BDA79421.1"/>
    </source>
</evidence>
<dbReference type="Proteomes" id="UP000245263">
    <property type="component" value="Chromosome 1"/>
</dbReference>
<accession>A0ABN6KHN0</accession>
<name>A0ABN6KHN0_9LEPT</name>
<feature type="transmembrane region" description="Helical" evidence="5">
    <location>
        <begin position="79"/>
        <end position="97"/>
    </location>
</feature>
<reference evidence="7 8" key="1">
    <citation type="submission" date="2021-08" db="EMBL/GenBank/DDBJ databases">
        <title>Complete genome sequence of Leptospira kobayashii strain E30.</title>
        <authorList>
            <person name="Nakao R."/>
            <person name="Nakamura S."/>
            <person name="Masuzawa T."/>
            <person name="Koizumi N."/>
        </authorList>
    </citation>
    <scope>NUCLEOTIDE SEQUENCE [LARGE SCALE GENOMIC DNA]</scope>
    <source>
        <strain evidence="7 8">E30</strain>
    </source>
</reference>
<keyword evidence="2 5" id="KW-0812">Transmembrane</keyword>
<sequence length="256" mass="29469">MNLITFPALTDAVIYTYGFYIFLSVFVFKLESSGTFNLPYSKFAKGQGVSPKVGMFIIYFLPILAYLYTWNSSDNPKLFYQWITLLAFVIHFGKRCLEVLFLHKFSGRIGMLGVFFITIAYSNIGLVTGSLHNHTPESLANQIPVWWTILGAVIFLIGQTGNLYHHILLTKLRSGNEKEYKIPNQGLFQKLVCPHYFFELVSWLGFAILSTYIDSFFILIIMTAYLSGRSNRTREWYLEKLPGFPSERKRILPGVY</sequence>
<feature type="domain" description="3-oxo-5-alpha-steroid 4-dehydrogenase C-terminal" evidence="6">
    <location>
        <begin position="125"/>
        <end position="256"/>
    </location>
</feature>
<organism evidence="7 8">
    <name type="scientific">Leptospira kobayashii</name>
    <dbReference type="NCBI Taxonomy" id="1917830"/>
    <lineage>
        <taxon>Bacteria</taxon>
        <taxon>Pseudomonadati</taxon>
        <taxon>Spirochaetota</taxon>
        <taxon>Spirochaetia</taxon>
        <taxon>Leptospirales</taxon>
        <taxon>Leptospiraceae</taxon>
        <taxon>Leptospira</taxon>
    </lineage>
</organism>
<dbReference type="Pfam" id="PF02544">
    <property type="entry name" value="Steroid_dh"/>
    <property type="match status" value="1"/>
</dbReference>
<dbReference type="PROSITE" id="PS50244">
    <property type="entry name" value="S5A_REDUCTASE"/>
    <property type="match status" value="1"/>
</dbReference>
<evidence type="ECO:0000313" key="8">
    <source>
        <dbReference type="Proteomes" id="UP000245263"/>
    </source>
</evidence>
<dbReference type="RefSeq" id="WP_109019171.1">
    <property type="nucleotide sequence ID" value="NZ_AP025028.1"/>
</dbReference>
<keyword evidence="8" id="KW-1185">Reference proteome</keyword>
<dbReference type="PANTHER" id="PTHR10556">
    <property type="entry name" value="3-OXO-5-ALPHA-STEROID 4-DEHYDROGENASE"/>
    <property type="match status" value="1"/>
</dbReference>
<evidence type="ECO:0000256" key="1">
    <source>
        <dbReference type="ARBA" id="ARBA00004141"/>
    </source>
</evidence>
<dbReference type="EMBL" id="AP025028">
    <property type="protein sequence ID" value="BDA79421.1"/>
    <property type="molecule type" value="Genomic_DNA"/>
</dbReference>
<feature type="transmembrane region" description="Helical" evidence="5">
    <location>
        <begin position="143"/>
        <end position="164"/>
    </location>
</feature>
<evidence type="ECO:0000256" key="2">
    <source>
        <dbReference type="ARBA" id="ARBA00022692"/>
    </source>
</evidence>
<keyword evidence="3 5" id="KW-1133">Transmembrane helix</keyword>
<comment type="subcellular location">
    <subcellularLocation>
        <location evidence="1">Membrane</location>
        <topology evidence="1">Multi-pass membrane protein</topology>
    </subcellularLocation>
</comment>
<proteinExistence type="predicted"/>
<dbReference type="InterPro" id="IPR039357">
    <property type="entry name" value="SRD5A/TECR"/>
</dbReference>
<keyword evidence="4 5" id="KW-0472">Membrane</keyword>
<feature type="transmembrane region" description="Helical" evidence="5">
    <location>
        <begin position="12"/>
        <end position="28"/>
    </location>
</feature>
<feature type="transmembrane region" description="Helical" evidence="5">
    <location>
        <begin position="109"/>
        <end position="131"/>
    </location>
</feature>
<evidence type="ECO:0000259" key="6">
    <source>
        <dbReference type="Pfam" id="PF02544"/>
    </source>
</evidence>